<dbReference type="EMBL" id="MASU01000016">
    <property type="protein sequence ID" value="PXY20589.1"/>
    <property type="molecule type" value="Genomic_DNA"/>
</dbReference>
<dbReference type="InterPro" id="IPR011041">
    <property type="entry name" value="Quinoprot_gluc/sorb_DH_b-prop"/>
</dbReference>
<feature type="region of interest" description="Disordered" evidence="1">
    <location>
        <begin position="23"/>
        <end position="46"/>
    </location>
</feature>
<dbReference type="Pfam" id="PF07995">
    <property type="entry name" value="GSDH"/>
    <property type="match status" value="1"/>
</dbReference>
<dbReference type="Proteomes" id="UP000247892">
    <property type="component" value="Unassembled WGS sequence"/>
</dbReference>
<feature type="chain" id="PRO_5016403719" evidence="2">
    <location>
        <begin position="26"/>
        <end position="405"/>
    </location>
</feature>
<proteinExistence type="predicted"/>
<dbReference type="OrthoDB" id="9770043at2"/>
<dbReference type="RefSeq" id="WP_110343103.1">
    <property type="nucleotide sequence ID" value="NZ_JBHVKT010000006.1"/>
</dbReference>
<evidence type="ECO:0000313" key="5">
    <source>
        <dbReference type="Proteomes" id="UP000247892"/>
    </source>
</evidence>
<comment type="caution">
    <text evidence="4">The sequence shown here is derived from an EMBL/GenBank/DDBJ whole genome shotgun (WGS) entry which is preliminary data.</text>
</comment>
<sequence length="405" mass="42844">MRARKIGIVAFALLAGVATSCTGDAAEPAPSQGTPSAPSASDGSTAGVPALRVEEVAGGLEHGWDLGFLPHGRILVTERPARFKLIDDGAVSEVRADLSDVYVAGEGGLMGMVVHPDFERSRQFTTCQTHQENGQAVDVRLVTWTLSEDGTSASRVRDLLTGLPINDSGRHSGCRPTIAQDGALLVGTGDIAEDPTIPQDRTSLGGKVLRIDLRTGEGLPDNPFASSANANERRVYTYGHRNVQGVAVRPGSGQVFTSEHGPTGFDEMNRSQAGANYGWDPSQGGTVDFYDEDVPMTDLERFPDAVSPLWTSGETSTEAPSGAAFLSGEQWGALDGRLAVVALRGQKVLLFQLNEQGTEVTDLALPKELNNSYGRLRGVRTGPDGALYITTSEGSDDKLLRVTPA</sequence>
<dbReference type="PANTHER" id="PTHR19328">
    <property type="entry name" value="HEDGEHOG-INTERACTING PROTEIN"/>
    <property type="match status" value="1"/>
</dbReference>
<dbReference type="AlphaFoldDB" id="A0A318LBK7"/>
<reference evidence="4 5" key="1">
    <citation type="submission" date="2016-07" db="EMBL/GenBank/DDBJ databases">
        <title>Draft genome sequence of Prauserella sp. YIM 121212, isolated from alkaline soil.</title>
        <authorList>
            <person name="Ruckert C."/>
            <person name="Albersmeier A."/>
            <person name="Jiang C.-L."/>
            <person name="Jiang Y."/>
            <person name="Kalinowski J."/>
            <person name="Schneider O."/>
            <person name="Winkler A."/>
            <person name="Zotchev S.B."/>
        </authorList>
    </citation>
    <scope>NUCLEOTIDE SEQUENCE [LARGE SCALE GENOMIC DNA]</scope>
    <source>
        <strain evidence="4 5">YIM 121212</strain>
    </source>
</reference>
<dbReference type="SUPFAM" id="SSF50952">
    <property type="entry name" value="Soluble quinoprotein glucose dehydrogenase"/>
    <property type="match status" value="1"/>
</dbReference>
<evidence type="ECO:0000256" key="1">
    <source>
        <dbReference type="SAM" id="MobiDB-lite"/>
    </source>
</evidence>
<feature type="compositionally biased region" description="Polar residues" evidence="1">
    <location>
        <begin position="31"/>
        <end position="44"/>
    </location>
</feature>
<dbReference type="PANTHER" id="PTHR19328:SF13">
    <property type="entry name" value="HIPL1 PROTEIN"/>
    <property type="match status" value="1"/>
</dbReference>
<feature type="signal peptide" evidence="2">
    <location>
        <begin position="1"/>
        <end position="25"/>
    </location>
</feature>
<feature type="domain" description="Glucose/Sorbosone dehydrogenase" evidence="3">
    <location>
        <begin position="60"/>
        <end position="400"/>
    </location>
</feature>
<dbReference type="PROSITE" id="PS51257">
    <property type="entry name" value="PROKAR_LIPOPROTEIN"/>
    <property type="match status" value="1"/>
</dbReference>
<keyword evidence="2" id="KW-0732">Signal</keyword>
<evidence type="ECO:0000259" key="3">
    <source>
        <dbReference type="Pfam" id="PF07995"/>
    </source>
</evidence>
<gene>
    <name evidence="4" type="ORF">BA062_32765</name>
</gene>
<protein>
    <submittedName>
        <fullName evidence="4">Glucose dehydrogenase</fullName>
    </submittedName>
</protein>
<name>A0A318LBK7_9PSEU</name>
<dbReference type="InterPro" id="IPR011042">
    <property type="entry name" value="6-blade_b-propeller_TolB-like"/>
</dbReference>
<organism evidence="4 5">
    <name type="scientific">Prauserella flavalba</name>
    <dbReference type="NCBI Taxonomy" id="1477506"/>
    <lineage>
        <taxon>Bacteria</taxon>
        <taxon>Bacillati</taxon>
        <taxon>Actinomycetota</taxon>
        <taxon>Actinomycetes</taxon>
        <taxon>Pseudonocardiales</taxon>
        <taxon>Pseudonocardiaceae</taxon>
        <taxon>Prauserella</taxon>
    </lineage>
</organism>
<keyword evidence="5" id="KW-1185">Reference proteome</keyword>
<dbReference type="InterPro" id="IPR012938">
    <property type="entry name" value="Glc/Sorbosone_DH"/>
</dbReference>
<evidence type="ECO:0000313" key="4">
    <source>
        <dbReference type="EMBL" id="PXY20589.1"/>
    </source>
</evidence>
<dbReference type="Gene3D" id="2.120.10.30">
    <property type="entry name" value="TolB, C-terminal domain"/>
    <property type="match status" value="1"/>
</dbReference>
<evidence type="ECO:0000256" key="2">
    <source>
        <dbReference type="SAM" id="SignalP"/>
    </source>
</evidence>
<accession>A0A318LBK7</accession>